<evidence type="ECO:0000256" key="5">
    <source>
        <dbReference type="SAM" id="Phobius"/>
    </source>
</evidence>
<comment type="subcellular location">
    <subcellularLocation>
        <location evidence="1">Membrane</location>
        <topology evidence="1">Multi-pass membrane protein</topology>
    </subcellularLocation>
</comment>
<evidence type="ECO:0000313" key="8">
    <source>
        <dbReference type="Proteomes" id="UP000503088"/>
    </source>
</evidence>
<dbReference type="Pfam" id="PF04932">
    <property type="entry name" value="Wzy_C"/>
    <property type="match status" value="1"/>
</dbReference>
<proteinExistence type="predicted"/>
<evidence type="ECO:0000256" key="4">
    <source>
        <dbReference type="ARBA" id="ARBA00023136"/>
    </source>
</evidence>
<dbReference type="InterPro" id="IPR051533">
    <property type="entry name" value="WaaL-like"/>
</dbReference>
<reference evidence="7 8" key="1">
    <citation type="submission" date="2020-01" db="EMBL/GenBank/DDBJ databases">
        <authorList>
            <person name="Gulvik C.A."/>
            <person name="Batra D.G."/>
        </authorList>
    </citation>
    <scope>NUCLEOTIDE SEQUENCE [LARGE SCALE GENOMIC DNA]</scope>
    <source>
        <strain evidence="7 8">W9323</strain>
    </source>
</reference>
<evidence type="ECO:0000259" key="6">
    <source>
        <dbReference type="Pfam" id="PF04932"/>
    </source>
</evidence>
<feature type="transmembrane region" description="Helical" evidence="5">
    <location>
        <begin position="257"/>
        <end position="276"/>
    </location>
</feature>
<sequence>MSALLLPRQQGLKHLFHLTVVLAVLGPTLGIPMPGFNMTLFRLVFLLLLTGVVVKCLSASAYIPDLSHMSEIRWVLIFFASWTAYGVVSLIWASHLGYGTRYVLFLGTMLLLCLSFPYFLRTPDQIAQSGKVLFGVYSLIVVFGLIEALTYWHLPASRYYGTDSPHPTSFFTNQNDFATAITLGLPFLITAMYQRPLSIKWKGWIYTAGIIALCCLFLTGSRSNTGFVLPLILVACLVMIPLSVEREKRKLKHLLQGLGLAVMAGLIVFSLLSTVLSDQTRDKLGTTLGILDDIQGSWQTSGGEGDEEWTETASGDQSISIRMNLMFNALRFLADSGYFGVGAGNIEYHMQGAPGVKEKVNVHNWWLEVLVNFGVLVFLPYLFLYGWLLWQLFRLAWVKASPHLPSTLRWGATGSLIALIGYGIGAMAPSTAIHFTPMWIVLGFALAVIAVGKRHIGKTGEEKNGEVAEG</sequence>
<feature type="transmembrane region" description="Helical" evidence="5">
    <location>
        <begin position="203"/>
        <end position="221"/>
    </location>
</feature>
<dbReference type="KEGG" id="kpul:GXN76_15330"/>
<dbReference type="GO" id="GO:0016020">
    <property type="term" value="C:membrane"/>
    <property type="evidence" value="ECO:0007669"/>
    <property type="project" value="UniProtKB-SubCell"/>
</dbReference>
<feature type="transmembrane region" description="Helical" evidence="5">
    <location>
        <begin position="40"/>
        <end position="63"/>
    </location>
</feature>
<accession>A0A7D4B3U5</accession>
<organism evidence="7 8">
    <name type="scientific">Kroppenstedtia pulmonis</name>
    <dbReference type="NCBI Taxonomy" id="1380685"/>
    <lineage>
        <taxon>Bacteria</taxon>
        <taxon>Bacillati</taxon>
        <taxon>Bacillota</taxon>
        <taxon>Bacilli</taxon>
        <taxon>Bacillales</taxon>
        <taxon>Thermoactinomycetaceae</taxon>
        <taxon>Kroppenstedtia</taxon>
    </lineage>
</organism>
<dbReference type="EMBL" id="CP048104">
    <property type="protein sequence ID" value="QKG85686.1"/>
    <property type="molecule type" value="Genomic_DNA"/>
</dbReference>
<name>A0A7D4B3U5_9BACL</name>
<feature type="domain" description="O-antigen ligase-related" evidence="6">
    <location>
        <begin position="209"/>
        <end position="381"/>
    </location>
</feature>
<feature type="transmembrane region" description="Helical" evidence="5">
    <location>
        <begin position="434"/>
        <end position="452"/>
    </location>
</feature>
<feature type="transmembrane region" description="Helical" evidence="5">
    <location>
        <begin position="75"/>
        <end position="96"/>
    </location>
</feature>
<feature type="transmembrane region" description="Helical" evidence="5">
    <location>
        <begin position="132"/>
        <end position="154"/>
    </location>
</feature>
<keyword evidence="4 5" id="KW-0472">Membrane</keyword>
<feature type="transmembrane region" description="Helical" evidence="5">
    <location>
        <begin position="369"/>
        <end position="390"/>
    </location>
</feature>
<dbReference type="Proteomes" id="UP000503088">
    <property type="component" value="Chromosome"/>
</dbReference>
<feature type="transmembrane region" description="Helical" evidence="5">
    <location>
        <begin position="410"/>
        <end position="428"/>
    </location>
</feature>
<dbReference type="AlphaFoldDB" id="A0A7D4B3U5"/>
<keyword evidence="2 5" id="KW-0812">Transmembrane</keyword>
<dbReference type="InterPro" id="IPR007016">
    <property type="entry name" value="O-antigen_ligase-rel_domated"/>
</dbReference>
<dbReference type="GO" id="GO:0016874">
    <property type="term" value="F:ligase activity"/>
    <property type="evidence" value="ECO:0007669"/>
    <property type="project" value="UniProtKB-KW"/>
</dbReference>
<evidence type="ECO:0000256" key="3">
    <source>
        <dbReference type="ARBA" id="ARBA00022989"/>
    </source>
</evidence>
<evidence type="ECO:0000256" key="1">
    <source>
        <dbReference type="ARBA" id="ARBA00004141"/>
    </source>
</evidence>
<keyword evidence="8" id="KW-1185">Reference proteome</keyword>
<dbReference type="PANTHER" id="PTHR37422">
    <property type="entry name" value="TEICHURONIC ACID BIOSYNTHESIS PROTEIN TUAE"/>
    <property type="match status" value="1"/>
</dbReference>
<evidence type="ECO:0000256" key="2">
    <source>
        <dbReference type="ARBA" id="ARBA00022692"/>
    </source>
</evidence>
<protein>
    <submittedName>
        <fullName evidence="7">O-antigen ligase family protein</fullName>
    </submittedName>
</protein>
<feature type="transmembrane region" description="Helical" evidence="5">
    <location>
        <begin position="102"/>
        <end position="120"/>
    </location>
</feature>
<dbReference type="RefSeq" id="WP_173224559.1">
    <property type="nucleotide sequence ID" value="NZ_CP048104.1"/>
</dbReference>
<evidence type="ECO:0000313" key="7">
    <source>
        <dbReference type="EMBL" id="QKG85686.1"/>
    </source>
</evidence>
<dbReference type="PANTHER" id="PTHR37422:SF23">
    <property type="entry name" value="TEICHURONIC ACID BIOSYNTHESIS PROTEIN TUAE"/>
    <property type="match status" value="1"/>
</dbReference>
<gene>
    <name evidence="7" type="ORF">GXN76_15330</name>
</gene>
<keyword evidence="7" id="KW-0436">Ligase</keyword>
<keyword evidence="3 5" id="KW-1133">Transmembrane helix</keyword>
<feature type="transmembrane region" description="Helical" evidence="5">
    <location>
        <begin position="227"/>
        <end position="245"/>
    </location>
</feature>